<name>A0ABU6C5U7_9ACTN</name>
<dbReference type="InterPro" id="IPR007138">
    <property type="entry name" value="ABM_dom"/>
</dbReference>
<protein>
    <submittedName>
        <fullName evidence="2">Antibiotic biosynthesis monooxygenase</fullName>
    </submittedName>
</protein>
<reference evidence="2 3" key="1">
    <citation type="submission" date="2022-10" db="EMBL/GenBank/DDBJ databases">
        <authorList>
            <person name="Xie J."/>
            <person name="Shen N."/>
        </authorList>
    </citation>
    <scope>NUCLEOTIDE SEQUENCE [LARGE SCALE GENOMIC DNA]</scope>
    <source>
        <strain evidence="2 3">DSM 41681</strain>
    </source>
</reference>
<organism evidence="2 3">
    <name type="scientific">Streptomyces kunmingensis</name>
    <dbReference type="NCBI Taxonomy" id="68225"/>
    <lineage>
        <taxon>Bacteria</taxon>
        <taxon>Bacillati</taxon>
        <taxon>Actinomycetota</taxon>
        <taxon>Actinomycetes</taxon>
        <taxon>Kitasatosporales</taxon>
        <taxon>Streptomycetaceae</taxon>
        <taxon>Streptomyces</taxon>
    </lineage>
</organism>
<dbReference type="SUPFAM" id="SSF54909">
    <property type="entry name" value="Dimeric alpha+beta barrel"/>
    <property type="match status" value="1"/>
</dbReference>
<proteinExistence type="predicted"/>
<dbReference type="Pfam" id="PF03992">
    <property type="entry name" value="ABM"/>
    <property type="match status" value="1"/>
</dbReference>
<keyword evidence="2" id="KW-0560">Oxidoreductase</keyword>
<gene>
    <name evidence="2" type="ORF">OKJ48_06770</name>
</gene>
<dbReference type="Proteomes" id="UP001352223">
    <property type="component" value="Unassembled WGS sequence"/>
</dbReference>
<evidence type="ECO:0000259" key="1">
    <source>
        <dbReference type="PROSITE" id="PS51725"/>
    </source>
</evidence>
<evidence type="ECO:0000313" key="2">
    <source>
        <dbReference type="EMBL" id="MEB3959953.1"/>
    </source>
</evidence>
<comment type="caution">
    <text evidence="2">The sequence shown here is derived from an EMBL/GenBank/DDBJ whole genome shotgun (WGS) entry which is preliminary data.</text>
</comment>
<evidence type="ECO:0000313" key="3">
    <source>
        <dbReference type="Proteomes" id="UP001352223"/>
    </source>
</evidence>
<dbReference type="InterPro" id="IPR011008">
    <property type="entry name" value="Dimeric_a/b-barrel"/>
</dbReference>
<dbReference type="RefSeq" id="WP_324766949.1">
    <property type="nucleotide sequence ID" value="NZ_BAAATS010000013.1"/>
</dbReference>
<sequence>MITEIAQIDVLPGHEDDFEKAVAEARPHFLDADGCHGIDLHRSLEHPTRYRLMVRWETVEHHTVTFRASDGFARWRALAGPHFATPPRVEHVVSVLAPPIGSPRPPEGSRWTE</sequence>
<keyword evidence="3" id="KW-1185">Reference proteome</keyword>
<accession>A0ABU6C5U7</accession>
<dbReference type="EMBL" id="JAOZYB010000032">
    <property type="protein sequence ID" value="MEB3959953.1"/>
    <property type="molecule type" value="Genomic_DNA"/>
</dbReference>
<feature type="domain" description="ABM" evidence="1">
    <location>
        <begin position="2"/>
        <end position="93"/>
    </location>
</feature>
<keyword evidence="2" id="KW-0503">Monooxygenase</keyword>
<dbReference type="GO" id="GO:0004497">
    <property type="term" value="F:monooxygenase activity"/>
    <property type="evidence" value="ECO:0007669"/>
    <property type="project" value="UniProtKB-KW"/>
</dbReference>
<dbReference type="PROSITE" id="PS51725">
    <property type="entry name" value="ABM"/>
    <property type="match status" value="1"/>
</dbReference>
<dbReference type="Gene3D" id="3.30.70.100">
    <property type="match status" value="1"/>
</dbReference>